<evidence type="ECO:0000256" key="2">
    <source>
        <dbReference type="ARBA" id="ARBA00022801"/>
    </source>
</evidence>
<feature type="signal peptide" evidence="4">
    <location>
        <begin position="1"/>
        <end position="21"/>
    </location>
</feature>
<evidence type="ECO:0000256" key="3">
    <source>
        <dbReference type="ARBA" id="ARBA00022963"/>
    </source>
</evidence>
<feature type="chain" id="PRO_5018966989" evidence="4">
    <location>
        <begin position="22"/>
        <end position="362"/>
    </location>
</feature>
<dbReference type="InterPro" id="IPR051058">
    <property type="entry name" value="GDSL_Est/Lipase"/>
</dbReference>
<dbReference type="InterPro" id="IPR036514">
    <property type="entry name" value="SGNH_hydro_sf"/>
</dbReference>
<dbReference type="GO" id="GO:0016788">
    <property type="term" value="F:hydrolase activity, acting on ester bonds"/>
    <property type="evidence" value="ECO:0007669"/>
    <property type="project" value="InterPro"/>
</dbReference>
<evidence type="ECO:0000256" key="1">
    <source>
        <dbReference type="ARBA" id="ARBA00008668"/>
    </source>
</evidence>
<accession>A0A438EKY9</accession>
<comment type="caution">
    <text evidence="5">The sequence shown here is derived from an EMBL/GenBank/DDBJ whole genome shotgun (WGS) entry which is preliminary data.</text>
</comment>
<dbReference type="AlphaFoldDB" id="A0A438EKY9"/>
<dbReference type="Pfam" id="PF00657">
    <property type="entry name" value="Lipase_GDSL"/>
    <property type="match status" value="1"/>
</dbReference>
<dbReference type="PANTHER" id="PTHR45648:SF17">
    <property type="entry name" value="GDSL ESTERASE_LIPASE"/>
    <property type="match status" value="1"/>
</dbReference>
<evidence type="ECO:0000313" key="6">
    <source>
        <dbReference type="Proteomes" id="UP000288805"/>
    </source>
</evidence>
<keyword evidence="4" id="KW-0732">Signal</keyword>
<gene>
    <name evidence="5" type="primary">VvCHDh000442_0</name>
    <name evidence="5" type="ORF">CK203_069494</name>
</gene>
<comment type="similarity">
    <text evidence="1">Belongs to the 'GDSL' lipolytic enzyme family.</text>
</comment>
<keyword evidence="2" id="KW-0378">Hydrolase</keyword>
<organism evidence="5 6">
    <name type="scientific">Vitis vinifera</name>
    <name type="common">Grape</name>
    <dbReference type="NCBI Taxonomy" id="29760"/>
    <lineage>
        <taxon>Eukaryota</taxon>
        <taxon>Viridiplantae</taxon>
        <taxon>Streptophyta</taxon>
        <taxon>Embryophyta</taxon>
        <taxon>Tracheophyta</taxon>
        <taxon>Spermatophyta</taxon>
        <taxon>Magnoliopsida</taxon>
        <taxon>eudicotyledons</taxon>
        <taxon>Gunneridae</taxon>
        <taxon>Pentapetalae</taxon>
        <taxon>rosids</taxon>
        <taxon>Vitales</taxon>
        <taxon>Vitaceae</taxon>
        <taxon>Viteae</taxon>
        <taxon>Vitis</taxon>
    </lineage>
</organism>
<dbReference type="Proteomes" id="UP000288805">
    <property type="component" value="Unassembled WGS sequence"/>
</dbReference>
<proteinExistence type="inferred from homology"/>
<dbReference type="EMBL" id="QGNW01001255">
    <property type="protein sequence ID" value="RVW48393.1"/>
    <property type="molecule type" value="Genomic_DNA"/>
</dbReference>
<dbReference type="GO" id="GO:0016042">
    <property type="term" value="P:lipid catabolic process"/>
    <property type="evidence" value="ECO:0007669"/>
    <property type="project" value="UniProtKB-KW"/>
</dbReference>
<dbReference type="Gene3D" id="3.40.50.1110">
    <property type="entry name" value="SGNH hydrolase"/>
    <property type="match status" value="1"/>
</dbReference>
<sequence length="362" mass="39701">MAKRWVSSFLFLSIFLAMVVSHSADGPLPALFILGDSTADVGTNTLLPQSVVRADLPFNGIDFPHSRPTGRFSNGFNTADFLAKHIGYRRSPPPFLSILSHSSSLSKKFLRGVNFASGGSGILDTTGQTLGIITLGAQIQQFATVHSNLTAAIGPEETEKFLSKSLFVISTGSNDIINYFQSNNRTLPKEEFIQNLGYAYENHLRTLFDLGARKFGILSVPPIGCCPSLRTLDPSYGCLEEMNEYATFFYTTIQALMQRLSSEYQGMKYSLGNAYDMAMYVVNNPVAFNFTDVKSACCGGGKLNAQSPCVPTAALCPDRDEYLFWDLFHPTKHACKLAAFTLYTGEPVFVSPINFSQLAMDN</sequence>
<dbReference type="InterPro" id="IPR001087">
    <property type="entry name" value="GDSL"/>
</dbReference>
<evidence type="ECO:0000313" key="5">
    <source>
        <dbReference type="EMBL" id="RVW48393.1"/>
    </source>
</evidence>
<dbReference type="PANTHER" id="PTHR45648">
    <property type="entry name" value="GDSL LIPASE/ACYLHYDROLASE FAMILY PROTEIN (AFU_ORTHOLOGUE AFUA_4G14700)"/>
    <property type="match status" value="1"/>
</dbReference>
<dbReference type="SUPFAM" id="SSF52266">
    <property type="entry name" value="SGNH hydrolase"/>
    <property type="match status" value="1"/>
</dbReference>
<name>A0A438EKY9_VITVI</name>
<evidence type="ECO:0000256" key="4">
    <source>
        <dbReference type="SAM" id="SignalP"/>
    </source>
</evidence>
<dbReference type="InterPro" id="IPR035669">
    <property type="entry name" value="SGNH_plant_lipase-like"/>
</dbReference>
<keyword evidence="3" id="KW-0443">Lipid metabolism</keyword>
<dbReference type="CDD" id="cd01837">
    <property type="entry name" value="SGNH_plant_lipase_like"/>
    <property type="match status" value="1"/>
</dbReference>
<keyword evidence="3" id="KW-0442">Lipid degradation</keyword>
<protein>
    <submittedName>
        <fullName evidence="5">GDSL esterase/lipase</fullName>
    </submittedName>
</protein>
<reference evidence="5 6" key="1">
    <citation type="journal article" date="2018" name="PLoS Genet.">
        <title>Population sequencing reveals clonal diversity and ancestral inbreeding in the grapevine cultivar Chardonnay.</title>
        <authorList>
            <person name="Roach M.J."/>
            <person name="Johnson D.L."/>
            <person name="Bohlmann J."/>
            <person name="van Vuuren H.J."/>
            <person name="Jones S.J."/>
            <person name="Pretorius I.S."/>
            <person name="Schmidt S.A."/>
            <person name="Borneman A.R."/>
        </authorList>
    </citation>
    <scope>NUCLEOTIDE SEQUENCE [LARGE SCALE GENOMIC DNA]</scope>
    <source>
        <strain evidence="6">cv. Chardonnay</strain>
        <tissue evidence="5">Leaf</tissue>
    </source>
</reference>